<dbReference type="GO" id="GO:0019871">
    <property type="term" value="F:sodium channel inhibitor activity"/>
    <property type="evidence" value="ECO:0007669"/>
    <property type="project" value="InterPro"/>
</dbReference>
<organism evidence="6">
    <name type="scientific">Pelinobius muticus</name>
    <name type="common">King baboon spider</name>
    <name type="synonym">Citharischius crawshayi</name>
    <dbReference type="NCBI Taxonomy" id="753628"/>
    <lineage>
        <taxon>Eukaryota</taxon>
        <taxon>Metazoa</taxon>
        <taxon>Ecdysozoa</taxon>
        <taxon>Arthropoda</taxon>
        <taxon>Chelicerata</taxon>
        <taxon>Arachnida</taxon>
        <taxon>Araneae</taxon>
        <taxon>Mygalomorphae</taxon>
        <taxon>Avicularoidea</taxon>
        <taxon>Theraphosidae</taxon>
        <taxon>Pelinobius</taxon>
    </lineage>
</organism>
<evidence type="ECO:0000256" key="5">
    <source>
        <dbReference type="SAM" id="SignalP"/>
    </source>
</evidence>
<reference evidence="6" key="1">
    <citation type="journal article" date="2010" name="Cell. Mol. Life Sci.">
        <title>Venom components from Citharischius crawshayi spider (Family Theraphosidae): exploring transcriptome, venomics, and function.</title>
        <authorList>
            <person name="Diego-Garcia E."/>
            <person name="Peigneur S."/>
            <person name="Waelkens E."/>
            <person name="Debaveye S."/>
            <person name="Tytgat J."/>
        </authorList>
    </citation>
    <scope>NUCLEOTIDE SEQUENCE</scope>
    <source>
        <tissue evidence="6">Venom gland</tissue>
    </source>
</reference>
<name>D5J6X0_PELMU</name>
<dbReference type="AlphaFoldDB" id="D5J6X0"/>
<comment type="subcellular location">
    <subcellularLocation>
        <location evidence="1">Secreted</location>
    </subcellularLocation>
</comment>
<proteinExistence type="evidence at transcript level"/>
<keyword evidence="3" id="KW-0800">Toxin</keyword>
<feature type="chain" id="PRO_5003073571" evidence="5">
    <location>
        <begin position="22"/>
        <end position="114"/>
    </location>
</feature>
<evidence type="ECO:0000313" key="6">
    <source>
        <dbReference type="EMBL" id="ADF28491.1"/>
    </source>
</evidence>
<sequence length="114" mass="12876">MNSVRIIFLVVLVLTATIGQADEREYKDETLEKTLSEAEENYLKDADGNPKDVVDILLGTDMEESRNSRPKRCIGESVPCGENGELGCCPGLECLKPTGYGWWYKDYWCYRKSG</sequence>
<keyword evidence="4" id="KW-1015">Disulfide bond</keyword>
<dbReference type="ArachnoServer" id="AS001553">
    <property type="toxin name" value="U5-theraphotoxin-Pm1a"/>
</dbReference>
<keyword evidence="5" id="KW-0732">Signal</keyword>
<dbReference type="EMBL" id="GU170865">
    <property type="protein sequence ID" value="ADF28491.1"/>
    <property type="molecule type" value="mRNA"/>
</dbReference>
<dbReference type="Pfam" id="PF08092">
    <property type="entry name" value="Toxin_22"/>
    <property type="match status" value="1"/>
</dbReference>
<dbReference type="GO" id="GO:0090729">
    <property type="term" value="F:toxin activity"/>
    <property type="evidence" value="ECO:0007669"/>
    <property type="project" value="UniProtKB-KW"/>
</dbReference>
<dbReference type="InterPro" id="IPR012627">
    <property type="entry name" value="Toxin_22"/>
</dbReference>
<evidence type="ECO:0000256" key="1">
    <source>
        <dbReference type="ARBA" id="ARBA00004613"/>
    </source>
</evidence>
<evidence type="ECO:0000256" key="2">
    <source>
        <dbReference type="ARBA" id="ARBA00022525"/>
    </source>
</evidence>
<feature type="signal peptide" evidence="5">
    <location>
        <begin position="1"/>
        <end position="21"/>
    </location>
</feature>
<evidence type="ECO:0000256" key="4">
    <source>
        <dbReference type="ARBA" id="ARBA00023157"/>
    </source>
</evidence>
<dbReference type="GO" id="GO:0005576">
    <property type="term" value="C:extracellular region"/>
    <property type="evidence" value="ECO:0007669"/>
    <property type="project" value="UniProtKB-SubCell"/>
</dbReference>
<protein>
    <submittedName>
        <fullName evidence="6">Putative mature peptide toxin-like CIGES</fullName>
    </submittedName>
</protein>
<accession>D5J6X0</accession>
<keyword evidence="2" id="KW-0964">Secreted</keyword>
<evidence type="ECO:0000256" key="3">
    <source>
        <dbReference type="ARBA" id="ARBA00022656"/>
    </source>
</evidence>